<evidence type="ECO:0000259" key="1">
    <source>
        <dbReference type="Pfam" id="PF13490"/>
    </source>
</evidence>
<gene>
    <name evidence="2" type="ORF">XD73_1171</name>
</gene>
<dbReference type="Proteomes" id="UP000064249">
    <property type="component" value="Unassembled WGS sequence"/>
</dbReference>
<protein>
    <recommendedName>
        <fullName evidence="1">Putative zinc-finger domain-containing protein</fullName>
    </recommendedName>
</protein>
<dbReference type="EMBL" id="LGFU01000105">
    <property type="protein sequence ID" value="KUK45956.1"/>
    <property type="molecule type" value="Genomic_DNA"/>
</dbReference>
<dbReference type="Pfam" id="PF13490">
    <property type="entry name" value="zf-HC2"/>
    <property type="match status" value="1"/>
</dbReference>
<sequence length="86" mass="9873">MTHEHDITCQNIIENLNAYIDGELDKALYAEIEAHIQSCPDCRIVVNTLKKTIELCKNADSEASLPVETRHRLFAKLNLEDYDKKD</sequence>
<dbReference type="InterPro" id="IPR041916">
    <property type="entry name" value="Anti_sigma_zinc_sf"/>
</dbReference>
<name>A0A124FMV3_9CHLR</name>
<evidence type="ECO:0000313" key="3">
    <source>
        <dbReference type="Proteomes" id="UP000064249"/>
    </source>
</evidence>
<dbReference type="Gene3D" id="1.10.10.1320">
    <property type="entry name" value="Anti-sigma factor, zinc-finger domain"/>
    <property type="match status" value="1"/>
</dbReference>
<accession>A0A124FMV3</accession>
<comment type="caution">
    <text evidence="2">The sequence shown here is derived from an EMBL/GenBank/DDBJ whole genome shotgun (WGS) entry which is preliminary data.</text>
</comment>
<reference evidence="2 3" key="1">
    <citation type="journal article" date="2015" name="MBio">
        <title>Genome-Resolved Metagenomic Analysis Reveals Roles for Candidate Phyla and Other Microbial Community Members in Biogeochemical Transformations in Oil Reservoirs.</title>
        <authorList>
            <person name="Hu P."/>
            <person name="Tom L."/>
            <person name="Singh A."/>
            <person name="Thomas B.C."/>
            <person name="Baker B.J."/>
            <person name="Piceno Y.M."/>
            <person name="Andersen G.L."/>
            <person name="Banfield J.F."/>
        </authorList>
    </citation>
    <scope>NUCLEOTIDE SEQUENCE [LARGE SCALE GENOMIC DNA]</scope>
    <source>
        <strain evidence="2">46_16</strain>
    </source>
</reference>
<dbReference type="AlphaFoldDB" id="A0A124FMV3"/>
<dbReference type="InterPro" id="IPR027383">
    <property type="entry name" value="Znf_put"/>
</dbReference>
<feature type="domain" description="Putative zinc-finger" evidence="1">
    <location>
        <begin position="9"/>
        <end position="43"/>
    </location>
</feature>
<organism evidence="2 3">
    <name type="scientific">Anaerolinea thermophila</name>
    <dbReference type="NCBI Taxonomy" id="167964"/>
    <lineage>
        <taxon>Bacteria</taxon>
        <taxon>Bacillati</taxon>
        <taxon>Chloroflexota</taxon>
        <taxon>Anaerolineae</taxon>
        <taxon>Anaerolineales</taxon>
        <taxon>Anaerolineaceae</taxon>
        <taxon>Anaerolinea</taxon>
    </lineage>
</organism>
<proteinExistence type="predicted"/>
<evidence type="ECO:0000313" key="2">
    <source>
        <dbReference type="EMBL" id="KUK45956.1"/>
    </source>
</evidence>